<feature type="region of interest" description="Disordered" evidence="1">
    <location>
        <begin position="1"/>
        <end position="175"/>
    </location>
</feature>
<protein>
    <submittedName>
        <fullName evidence="2">Uncharacterized protein</fullName>
    </submittedName>
</protein>
<feature type="compositionally biased region" description="Basic and acidic residues" evidence="1">
    <location>
        <begin position="20"/>
        <end position="30"/>
    </location>
</feature>
<dbReference type="AlphaFoldDB" id="A0A9P8LBE1"/>
<evidence type="ECO:0000313" key="2">
    <source>
        <dbReference type="EMBL" id="KAH0558941.1"/>
    </source>
</evidence>
<comment type="caution">
    <text evidence="2">The sequence shown here is derived from an EMBL/GenBank/DDBJ whole genome shotgun (WGS) entry which is preliminary data.</text>
</comment>
<name>A0A9P8LBE1_9PEZI</name>
<evidence type="ECO:0000313" key="3">
    <source>
        <dbReference type="Proteomes" id="UP000750711"/>
    </source>
</evidence>
<gene>
    <name evidence="2" type="ORF">GP486_004432</name>
</gene>
<feature type="compositionally biased region" description="Polar residues" evidence="1">
    <location>
        <begin position="160"/>
        <end position="175"/>
    </location>
</feature>
<organism evidence="2 3">
    <name type="scientific">Trichoglossum hirsutum</name>
    <dbReference type="NCBI Taxonomy" id="265104"/>
    <lineage>
        <taxon>Eukaryota</taxon>
        <taxon>Fungi</taxon>
        <taxon>Dikarya</taxon>
        <taxon>Ascomycota</taxon>
        <taxon>Pezizomycotina</taxon>
        <taxon>Geoglossomycetes</taxon>
        <taxon>Geoglossales</taxon>
        <taxon>Geoglossaceae</taxon>
        <taxon>Trichoglossum</taxon>
    </lineage>
</organism>
<evidence type="ECO:0000256" key="1">
    <source>
        <dbReference type="SAM" id="MobiDB-lite"/>
    </source>
</evidence>
<dbReference type="EMBL" id="JAGHQM010000697">
    <property type="protein sequence ID" value="KAH0558941.1"/>
    <property type="molecule type" value="Genomic_DNA"/>
</dbReference>
<dbReference type="Proteomes" id="UP000750711">
    <property type="component" value="Unassembled WGS sequence"/>
</dbReference>
<feature type="compositionally biased region" description="Basic and acidic residues" evidence="1">
    <location>
        <begin position="145"/>
        <end position="155"/>
    </location>
</feature>
<keyword evidence="3" id="KW-1185">Reference proteome</keyword>
<reference evidence="2" key="1">
    <citation type="submission" date="2021-03" db="EMBL/GenBank/DDBJ databases">
        <title>Comparative genomics and phylogenomic investigation of the class Geoglossomycetes provide insights into ecological specialization and systematics.</title>
        <authorList>
            <person name="Melie T."/>
            <person name="Pirro S."/>
            <person name="Miller A.N."/>
            <person name="Quandt A."/>
        </authorList>
    </citation>
    <scope>NUCLEOTIDE SEQUENCE</scope>
    <source>
        <strain evidence="2">CAQ_001_2017</strain>
    </source>
</reference>
<sequence>MDALDDVFDDHPSLSASLEDFEHNDPHSENNRSPLFVIPSHHSGFYKSDDGDSDMPESDSGGPWSPPAWRREPPAGSGTANNGMWQFYKPSPHRAKGSSAHGNGSPLKRSRETSPLYESANEGDTTLPPQRELPLECPSPQPLEQKGDGYQKESGGRAQAGSSDQRASGQTADNPSNYIRFAMRAEVQHRTEPFEAAFSYFREKFDIITSSRISTVMSIAIALFATVLIRLLFQPPPPPPVPDLVKVAGLAKSFEPLIFYSENGAQQIGELQETGVAVWDLGESVRSTNMTSAPIIVKELDDLSESLKTLAMELTKFFASVDGDVDGSVCHNPRASQLRALTNVAPGNSILIVMEWAKRELSQLSSLPLSSLASVFDNLHSVLCRVGIFESPNGVPTSFGKLVTDIFGQSRPQRTRNTLQRTFNEFLAVLEESINSELTYSAALFALFESIDRQFLNIARTVIRESDQQEREEGELLSSLWTRVLGPNAAKLRKYEKNRLLLSNVRQRTVRNKHLLVDHNGKLLTLKANLEMLRKKLVSPLVRSNDSSTLSVEEQIRGLDITYEQLKTVRERQKGMLMELLYGAGGRRLSLGRAAEGHGIEGSRGGEHER</sequence>
<proteinExistence type="predicted"/>
<accession>A0A9P8LBE1</accession>